<feature type="region of interest" description="Disordered" evidence="1">
    <location>
        <begin position="1063"/>
        <end position="1143"/>
    </location>
</feature>
<protein>
    <submittedName>
        <fullName evidence="3">Copia protein</fullName>
    </submittedName>
</protein>
<feature type="compositionally biased region" description="Basic and acidic residues" evidence="1">
    <location>
        <begin position="1109"/>
        <end position="1137"/>
    </location>
</feature>
<dbReference type="EMBL" id="BKCJ010000408">
    <property type="protein sequence ID" value="GEU32920.1"/>
    <property type="molecule type" value="Genomic_DNA"/>
</dbReference>
<feature type="compositionally biased region" description="Acidic residues" evidence="1">
    <location>
        <begin position="989"/>
        <end position="1002"/>
    </location>
</feature>
<feature type="compositionally biased region" description="Polar residues" evidence="1">
    <location>
        <begin position="1093"/>
        <end position="1106"/>
    </location>
</feature>
<feature type="region of interest" description="Disordered" evidence="1">
    <location>
        <begin position="1287"/>
        <end position="1343"/>
    </location>
</feature>
<comment type="caution">
    <text evidence="3">The sequence shown here is derived from an EMBL/GenBank/DDBJ whole genome shotgun (WGS) entry which is preliminary data.</text>
</comment>
<evidence type="ECO:0000259" key="2">
    <source>
        <dbReference type="Pfam" id="PF07727"/>
    </source>
</evidence>
<gene>
    <name evidence="3" type="ORF">Tci_004898</name>
</gene>
<dbReference type="PANTHER" id="PTHR11439:SF483">
    <property type="entry name" value="PEPTIDE SYNTHASE GLIP-LIKE, PUTATIVE (AFU_ORTHOLOGUE AFUA_3G12920)-RELATED"/>
    <property type="match status" value="1"/>
</dbReference>
<proteinExistence type="predicted"/>
<feature type="compositionally biased region" description="Basic residues" evidence="1">
    <location>
        <begin position="511"/>
        <end position="522"/>
    </location>
</feature>
<feature type="compositionally biased region" description="Basic residues" evidence="1">
    <location>
        <begin position="1007"/>
        <end position="1016"/>
    </location>
</feature>
<sequence>MCEEYYATRSQEVSDSFAANTLDNDQTSSSSSIIVEKDDAHQIVSSSKDRVDAEPNSPVLNEVVDEFFQEDVADFDGNMFHNAPPTLKFDVANFLQHIRIHQICINFTNNIAQSIDGLRIIHLNKNIIKVKWIWKNKTDAENTVIWNKSRLVAKGYGQEERIDFKESFAPVARLEAARPTEKHLKEVKRIFRYLRQSINMGLWMEYQLADLFTNALLKERTVSKVPDTEDTIKFLLDTQQFIYTVDIFRDTLHLPVETLDTPFVTPANIHTIEAFMNRVVYQGVVDKDNAFFTKNLAQPWQTMFKKKAAIQYPRFIKLIIVDLMKNFPNIPKRIKEDYHSIKDDVPLVTRKKIARESGSARKSLKVTIKQKEIVDEEKDDVDSEDKLEPESHKENPKVVDDDDDKEREKKDDEMGTLRRMCMRQGYMIQDMERKCVTTKKFWETHNKVDHVLKEIKSSLQDRADNITLWKALRRKFEKYSMSNTYCRDDDFHSPHDEHQDDDAPPEGEKIVKRRKELKRSKYVRGSSSNHLSKESTKYISKQQSQQHEWDAWEEENVIDEDKDSWNKRLYKQNQKKVRNNLEDYYSNHMITEVVRIVTGQSYGLDYMDQILVMRANDKPNSFSEADFKYLNKNDIEDLYYLCRSKEIDNQKIKLMNSLIMFIKSRVIWERVHDFQLGIESYQMKSPKGIFLNQSKSALESIKKYGMEPCELVDTPMVKKSKLDKDPQGKAVDPTRYRGMIGILMYLTASRPDLVFGVCMCARYQEKPTEKHLHAVNQIFQYLRGTINMGLWYLKDSCIALTAFAYTDHAGYQDTRKSTSRSIQLLGDRLNHESLRNTTSYAHNVKWVPSADRVNISSTNIRLKTTVPEKEETFQVVIDIIKNFMCFKAFTISANVPKIFMQRFWTILDICLRMEGVDITDAPDDDITLTFLIDLGYKGSLNRHTNMFVDHMHQSWRTISAIFNKCLSRKTISPKKSRGKGSKGKKIVDDSQETVDVFEESEPEPAKKKTSSKRRVKKKVTISADDNIIFDDLNAALELAPSLKVVPSLTPQEQEVVDIMQALKKSKKTSKRQPSTRGSNEGIGSKPGVLDKSTVISTTSSEGTSSKPGVPDEEKDITKEKDDKHGDANDKGDDHVSDTQDADDKDVKIIFDVDEIYEYKIRIRKDEDVEMENVKVKEFDKGVEDVTGHLPELTKEPTPIAEQESKKSPLNILKIKKEHAKKRKKPQFTIKSTDKLALKEYDIKSALYQSIHANKSFNRNLANHRLYHSLMEALIEDENAMDKGVADTVKDHKRKHDDDEDDDDEDPSVRLNQGKKLSSTKETPKGKIPTKGSKTGNSAFAKEPTKEPIAEVVMDDADKLDWNNLERDRYLFDLSKPLPLQGPPDHQTIATDYFFNNLEYLKTSDPEVTYTTSITKTKAAWYEIKGIENMVPTLWSTIKHTAILGVKSVSVKIFLRYGHLEEIVVKRSDQQLYRLKEGDFVDLHLNDIKDILLLVVQYKLFHLDGSVIVDFIVALRVTPPNLQRSGVQHWGATS</sequence>
<evidence type="ECO:0000256" key="1">
    <source>
        <dbReference type="SAM" id="MobiDB-lite"/>
    </source>
</evidence>
<dbReference type="PANTHER" id="PTHR11439">
    <property type="entry name" value="GAG-POL-RELATED RETROTRANSPOSON"/>
    <property type="match status" value="1"/>
</dbReference>
<dbReference type="InterPro" id="IPR013103">
    <property type="entry name" value="RVT_2"/>
</dbReference>
<feature type="compositionally biased region" description="Basic and acidic residues" evidence="1">
    <location>
        <begin position="406"/>
        <end position="416"/>
    </location>
</feature>
<feature type="region of interest" description="Disordered" evidence="1">
    <location>
        <begin position="972"/>
        <end position="1016"/>
    </location>
</feature>
<feature type="region of interest" description="Disordered" evidence="1">
    <location>
        <begin position="375"/>
        <end position="416"/>
    </location>
</feature>
<dbReference type="Pfam" id="PF07727">
    <property type="entry name" value="RVT_2"/>
    <property type="match status" value="1"/>
</dbReference>
<feature type="compositionally biased region" description="Basic residues" evidence="1">
    <location>
        <begin position="972"/>
        <end position="984"/>
    </location>
</feature>
<feature type="region of interest" description="Disordered" evidence="1">
    <location>
        <begin position="490"/>
        <end position="536"/>
    </location>
</feature>
<evidence type="ECO:0000313" key="3">
    <source>
        <dbReference type="EMBL" id="GEU32920.1"/>
    </source>
</evidence>
<accession>A0A6L2J8C5</accession>
<name>A0A6L2J8C5_TANCI</name>
<organism evidence="3">
    <name type="scientific">Tanacetum cinerariifolium</name>
    <name type="common">Dalmatian daisy</name>
    <name type="synonym">Chrysanthemum cinerariifolium</name>
    <dbReference type="NCBI Taxonomy" id="118510"/>
    <lineage>
        <taxon>Eukaryota</taxon>
        <taxon>Viridiplantae</taxon>
        <taxon>Streptophyta</taxon>
        <taxon>Embryophyta</taxon>
        <taxon>Tracheophyta</taxon>
        <taxon>Spermatophyta</taxon>
        <taxon>Magnoliopsida</taxon>
        <taxon>eudicotyledons</taxon>
        <taxon>Gunneridae</taxon>
        <taxon>Pentapetalae</taxon>
        <taxon>asterids</taxon>
        <taxon>campanulids</taxon>
        <taxon>Asterales</taxon>
        <taxon>Asteraceae</taxon>
        <taxon>Asteroideae</taxon>
        <taxon>Anthemideae</taxon>
        <taxon>Anthemidinae</taxon>
        <taxon>Tanacetum</taxon>
    </lineage>
</organism>
<reference evidence="3" key="1">
    <citation type="journal article" date="2019" name="Sci. Rep.">
        <title>Draft genome of Tanacetum cinerariifolium, the natural source of mosquito coil.</title>
        <authorList>
            <person name="Yamashiro T."/>
            <person name="Shiraishi A."/>
            <person name="Satake H."/>
            <person name="Nakayama K."/>
        </authorList>
    </citation>
    <scope>NUCLEOTIDE SEQUENCE</scope>
</reference>
<feature type="compositionally biased region" description="Basic and acidic residues" evidence="1">
    <location>
        <begin position="384"/>
        <end position="399"/>
    </location>
</feature>
<feature type="domain" description="Reverse transcriptase Ty1/copia-type" evidence="2">
    <location>
        <begin position="124"/>
        <end position="178"/>
    </location>
</feature>